<organism evidence="2 3">
    <name type="scientific">Geoanaerobacter pelophilus</name>
    <dbReference type="NCBI Taxonomy" id="60036"/>
    <lineage>
        <taxon>Bacteria</taxon>
        <taxon>Pseudomonadati</taxon>
        <taxon>Thermodesulfobacteriota</taxon>
        <taxon>Desulfuromonadia</taxon>
        <taxon>Geobacterales</taxon>
        <taxon>Geobacteraceae</taxon>
        <taxon>Geoanaerobacter</taxon>
    </lineage>
</organism>
<evidence type="ECO:0000313" key="2">
    <source>
        <dbReference type="EMBL" id="MBT0666461.1"/>
    </source>
</evidence>
<dbReference type="Gene3D" id="3.40.50.150">
    <property type="entry name" value="Vaccinia Virus protein VP39"/>
    <property type="match status" value="1"/>
</dbReference>
<dbReference type="PANTHER" id="PTHR42912:SF80">
    <property type="entry name" value="METHYLTRANSFERASE DOMAIN-CONTAINING PROTEIN"/>
    <property type="match status" value="1"/>
</dbReference>
<dbReference type="InterPro" id="IPR013216">
    <property type="entry name" value="Methyltransf_11"/>
</dbReference>
<dbReference type="GO" id="GO:0008757">
    <property type="term" value="F:S-adenosylmethionine-dependent methyltransferase activity"/>
    <property type="evidence" value="ECO:0007669"/>
    <property type="project" value="InterPro"/>
</dbReference>
<proteinExistence type="predicted"/>
<keyword evidence="3" id="KW-1185">Reference proteome</keyword>
<dbReference type="Pfam" id="PF08241">
    <property type="entry name" value="Methyltransf_11"/>
    <property type="match status" value="1"/>
</dbReference>
<dbReference type="PANTHER" id="PTHR42912">
    <property type="entry name" value="METHYLTRANSFERASE"/>
    <property type="match status" value="1"/>
</dbReference>
<gene>
    <name evidence="2" type="ORF">KI809_19305</name>
</gene>
<evidence type="ECO:0000313" key="3">
    <source>
        <dbReference type="Proteomes" id="UP000811899"/>
    </source>
</evidence>
<reference evidence="2 3" key="1">
    <citation type="submission" date="2021-05" db="EMBL/GenBank/DDBJ databases">
        <title>The draft genome of Geobacter pelophilus DSM 12255.</title>
        <authorList>
            <person name="Xu Z."/>
            <person name="Masuda Y."/>
            <person name="Itoh H."/>
            <person name="Senoo K."/>
        </authorList>
    </citation>
    <scope>NUCLEOTIDE SEQUENCE [LARGE SCALE GENOMIC DNA]</scope>
    <source>
        <strain evidence="2 3">DSM 12255</strain>
    </source>
</reference>
<dbReference type="Proteomes" id="UP000811899">
    <property type="component" value="Unassembled WGS sequence"/>
</dbReference>
<dbReference type="EMBL" id="JAHCVJ010000012">
    <property type="protein sequence ID" value="MBT0666461.1"/>
    <property type="molecule type" value="Genomic_DNA"/>
</dbReference>
<dbReference type="SUPFAM" id="SSF53335">
    <property type="entry name" value="S-adenosyl-L-methionine-dependent methyltransferases"/>
    <property type="match status" value="1"/>
</dbReference>
<accession>A0AAW4LH32</accession>
<dbReference type="GO" id="GO:0032259">
    <property type="term" value="P:methylation"/>
    <property type="evidence" value="ECO:0007669"/>
    <property type="project" value="UniProtKB-KW"/>
</dbReference>
<dbReference type="AlphaFoldDB" id="A0AAW4LH32"/>
<dbReference type="CDD" id="cd02440">
    <property type="entry name" value="AdoMet_MTases"/>
    <property type="match status" value="1"/>
</dbReference>
<protein>
    <submittedName>
        <fullName evidence="2">Methyltransferase domain-containing protein</fullName>
    </submittedName>
</protein>
<dbReference type="InterPro" id="IPR029063">
    <property type="entry name" value="SAM-dependent_MTases_sf"/>
</dbReference>
<dbReference type="InterPro" id="IPR050508">
    <property type="entry name" value="Methyltransf_Superfamily"/>
</dbReference>
<comment type="caution">
    <text evidence="2">The sequence shown here is derived from an EMBL/GenBank/DDBJ whole genome shotgun (WGS) entry which is preliminary data.</text>
</comment>
<evidence type="ECO:0000259" key="1">
    <source>
        <dbReference type="Pfam" id="PF08241"/>
    </source>
</evidence>
<name>A0AAW4LH32_9BACT</name>
<dbReference type="RefSeq" id="WP_214173231.1">
    <property type="nucleotide sequence ID" value="NZ_JAHCVJ010000012.1"/>
</dbReference>
<keyword evidence="2" id="KW-0489">Methyltransferase</keyword>
<keyword evidence="2" id="KW-0808">Transferase</keyword>
<sequence length="208" mass="22865">MAKTIAFDRQTAAYDAWFDKNNGLYQAELEALRAFIPSNGHGVEIGVGTGRFAAPLGISVGVEPAQQMAELARQRGIEVLEGVAEALPFDDISFDFVVMVTVVCFLDDITKAFKEAWRILKPGGNLVVGFINRESELGRVYDQKKEQSCFYRDATFYSASEVEKLLINAGFSGVSYRQTLFPGEPTDLSIAEGYDKGGFVVIKVQKAQ</sequence>
<feature type="domain" description="Methyltransferase type 11" evidence="1">
    <location>
        <begin position="43"/>
        <end position="128"/>
    </location>
</feature>